<reference evidence="2 3" key="1">
    <citation type="submission" date="2014-06" db="EMBL/GenBank/DDBJ databases">
        <title>Evolutionary Origins and Diversification of the Mycorrhizal Mutualists.</title>
        <authorList>
            <consortium name="DOE Joint Genome Institute"/>
            <consortium name="Mycorrhizal Genomics Consortium"/>
            <person name="Kohler A."/>
            <person name="Kuo A."/>
            <person name="Nagy L.G."/>
            <person name="Floudas D."/>
            <person name="Copeland A."/>
            <person name="Barry K.W."/>
            <person name="Cichocki N."/>
            <person name="Veneault-Fourrey C."/>
            <person name="LaButti K."/>
            <person name="Lindquist E.A."/>
            <person name="Lipzen A."/>
            <person name="Lundell T."/>
            <person name="Morin E."/>
            <person name="Murat C."/>
            <person name="Riley R."/>
            <person name="Ohm R."/>
            <person name="Sun H."/>
            <person name="Tunlid A."/>
            <person name="Henrissat B."/>
            <person name="Grigoriev I.V."/>
            <person name="Hibbett D.S."/>
            <person name="Martin F."/>
        </authorList>
    </citation>
    <scope>NUCLEOTIDE SEQUENCE [LARGE SCALE GENOMIC DNA]</scope>
    <source>
        <strain evidence="2 3">SS14</strain>
    </source>
</reference>
<dbReference type="Proteomes" id="UP000054279">
    <property type="component" value="Unassembled WGS sequence"/>
</dbReference>
<gene>
    <name evidence="2" type="ORF">M422DRAFT_34935</name>
</gene>
<feature type="transmembrane region" description="Helical" evidence="1">
    <location>
        <begin position="28"/>
        <end position="51"/>
    </location>
</feature>
<keyword evidence="1" id="KW-1133">Transmembrane helix</keyword>
<sequence>MTATIISIIGWIIVINTSVKKSKDTEEITVSVIAFSSGMFASWILLFIACVKMTVSDCYYYPGTLLNIGGGTKCDTRIFINAGARTSTARFLQHCMHFPGFSGGFKRSISSSSGRT</sequence>
<keyword evidence="1" id="KW-0472">Membrane</keyword>
<organism evidence="2 3">
    <name type="scientific">Sphaerobolus stellatus (strain SS14)</name>
    <dbReference type="NCBI Taxonomy" id="990650"/>
    <lineage>
        <taxon>Eukaryota</taxon>
        <taxon>Fungi</taxon>
        <taxon>Dikarya</taxon>
        <taxon>Basidiomycota</taxon>
        <taxon>Agaricomycotina</taxon>
        <taxon>Agaricomycetes</taxon>
        <taxon>Phallomycetidae</taxon>
        <taxon>Geastrales</taxon>
        <taxon>Sphaerobolaceae</taxon>
        <taxon>Sphaerobolus</taxon>
    </lineage>
</organism>
<dbReference type="HOGENOM" id="CLU_2098371_0_0_1"/>
<protein>
    <submittedName>
        <fullName evidence="2">Uncharacterized protein</fullName>
    </submittedName>
</protein>
<dbReference type="AlphaFoldDB" id="A0A0C9TWR1"/>
<proteinExistence type="predicted"/>
<evidence type="ECO:0000313" key="3">
    <source>
        <dbReference type="Proteomes" id="UP000054279"/>
    </source>
</evidence>
<keyword evidence="1" id="KW-0812">Transmembrane</keyword>
<name>A0A0C9TWR1_SPHS4</name>
<accession>A0A0C9TWR1</accession>
<keyword evidence="3" id="KW-1185">Reference proteome</keyword>
<dbReference type="EMBL" id="KN837195">
    <property type="protein sequence ID" value="KIJ34843.1"/>
    <property type="molecule type" value="Genomic_DNA"/>
</dbReference>
<evidence type="ECO:0000313" key="2">
    <source>
        <dbReference type="EMBL" id="KIJ34843.1"/>
    </source>
</evidence>
<evidence type="ECO:0000256" key="1">
    <source>
        <dbReference type="SAM" id="Phobius"/>
    </source>
</evidence>